<evidence type="ECO:0000256" key="5">
    <source>
        <dbReference type="ARBA" id="ARBA00022692"/>
    </source>
</evidence>
<feature type="domain" description="ABC transporter" evidence="13">
    <location>
        <begin position="181"/>
        <end position="416"/>
    </location>
</feature>
<feature type="transmembrane region" description="Helical" evidence="12">
    <location>
        <begin position="855"/>
        <end position="873"/>
    </location>
</feature>
<feature type="transmembrane region" description="Helical" evidence="12">
    <location>
        <begin position="813"/>
        <end position="835"/>
    </location>
</feature>
<evidence type="ECO:0000259" key="13">
    <source>
        <dbReference type="PROSITE" id="PS50893"/>
    </source>
</evidence>
<keyword evidence="8" id="KW-0067">ATP-binding</keyword>
<dbReference type="SUPFAM" id="SSF52540">
    <property type="entry name" value="P-loop containing nucleoside triphosphate hydrolases"/>
    <property type="match status" value="2"/>
</dbReference>
<feature type="transmembrane region" description="Helical" evidence="12">
    <location>
        <begin position="880"/>
        <end position="898"/>
    </location>
</feature>
<feature type="transmembrane region" description="Helical" evidence="12">
    <location>
        <begin position="718"/>
        <end position="736"/>
    </location>
</feature>
<evidence type="ECO:0000313" key="14">
    <source>
        <dbReference type="EMBL" id="KAF4325774.1"/>
    </source>
</evidence>
<keyword evidence="3" id="KW-1003">Cell membrane</keyword>
<evidence type="ECO:0000256" key="8">
    <source>
        <dbReference type="ARBA" id="ARBA00022840"/>
    </source>
</evidence>
<dbReference type="InterPro" id="IPR050107">
    <property type="entry name" value="ABC_carbohydrate_import_ATPase"/>
</dbReference>
<dbReference type="AlphaFoldDB" id="A0A8J4SQ22"/>
<dbReference type="PANTHER" id="PTHR43790:SF1">
    <property type="entry name" value="XYLOSE IMPORT ATP-BINDING PROTEIN XYLG"/>
    <property type="match status" value="1"/>
</dbReference>
<comment type="subcellular location">
    <subcellularLocation>
        <location evidence="1">Cell membrane</location>
        <topology evidence="1">Multi-pass membrane protein</topology>
    </subcellularLocation>
</comment>
<dbReference type="InterPro" id="IPR027417">
    <property type="entry name" value="P-loop_NTPase"/>
</dbReference>
<feature type="domain" description="ABC transporter" evidence="13">
    <location>
        <begin position="435"/>
        <end position="681"/>
    </location>
</feature>
<evidence type="ECO:0000256" key="12">
    <source>
        <dbReference type="SAM" id="Phobius"/>
    </source>
</evidence>
<dbReference type="InterPro" id="IPR017871">
    <property type="entry name" value="ABC_transporter-like_CS"/>
</dbReference>
<dbReference type="CDD" id="cd03215">
    <property type="entry name" value="ABC_Carb_Monos_II"/>
    <property type="match status" value="1"/>
</dbReference>
<dbReference type="PROSITE" id="PS50893">
    <property type="entry name" value="ABC_TRANSPORTER_2"/>
    <property type="match status" value="2"/>
</dbReference>
<dbReference type="PANTHER" id="PTHR43790">
    <property type="entry name" value="CARBOHYDRATE TRANSPORT ATP-BINDING PROTEIN MG119-RELATED"/>
    <property type="match status" value="1"/>
</dbReference>
<keyword evidence="9" id="KW-1278">Translocase</keyword>
<reference evidence="14" key="1">
    <citation type="journal article" date="2015" name="Genom Data">
        <title>Draft genome sequences of Phytophthora kernoviae and Phytophthora ramorum lineage EU2 from Scotland.</title>
        <authorList>
            <person name="Sambles C."/>
            <person name="Schlenzig A."/>
            <person name="O'Neill P."/>
            <person name="Grant M."/>
            <person name="Studholme D.J."/>
        </authorList>
    </citation>
    <scope>NUCLEOTIDE SEQUENCE</scope>
    <source>
        <strain evidence="14">00238/432</strain>
    </source>
</reference>
<dbReference type="GO" id="GO:0005524">
    <property type="term" value="F:ATP binding"/>
    <property type="evidence" value="ECO:0007669"/>
    <property type="project" value="UniProtKB-KW"/>
</dbReference>
<dbReference type="PROSITE" id="PS00211">
    <property type="entry name" value="ABC_TRANSPORTER_1"/>
    <property type="match status" value="1"/>
</dbReference>
<gene>
    <name evidence="14" type="ORF">G195_000571</name>
</gene>
<keyword evidence="10 12" id="KW-1133">Transmembrane helix</keyword>
<keyword evidence="6" id="KW-0677">Repeat</keyword>
<dbReference type="EMBL" id="AOFI03000002">
    <property type="protein sequence ID" value="KAF4325774.1"/>
    <property type="molecule type" value="Genomic_DNA"/>
</dbReference>
<keyword evidence="5 12" id="KW-0812">Transmembrane</keyword>
<feature type="transmembrane region" description="Helical" evidence="12">
    <location>
        <begin position="772"/>
        <end position="792"/>
    </location>
</feature>
<keyword evidence="4" id="KW-0762">Sugar transport</keyword>
<organism evidence="14 15">
    <name type="scientific">Phytophthora kernoviae 00238/432</name>
    <dbReference type="NCBI Taxonomy" id="1284355"/>
    <lineage>
        <taxon>Eukaryota</taxon>
        <taxon>Sar</taxon>
        <taxon>Stramenopiles</taxon>
        <taxon>Oomycota</taxon>
        <taxon>Peronosporomycetes</taxon>
        <taxon>Peronosporales</taxon>
        <taxon>Peronosporaceae</taxon>
        <taxon>Phytophthora</taxon>
    </lineage>
</organism>
<protein>
    <recommendedName>
        <fullName evidence="13">ABC transporter domain-containing protein</fullName>
    </recommendedName>
</protein>
<dbReference type="InterPro" id="IPR028082">
    <property type="entry name" value="Peripla_BP_I"/>
</dbReference>
<dbReference type="Pfam" id="PF00005">
    <property type="entry name" value="ABC_tran"/>
    <property type="match status" value="1"/>
</dbReference>
<evidence type="ECO:0000256" key="6">
    <source>
        <dbReference type="ARBA" id="ARBA00022737"/>
    </source>
</evidence>
<dbReference type="GO" id="GO:0016887">
    <property type="term" value="F:ATP hydrolysis activity"/>
    <property type="evidence" value="ECO:0007669"/>
    <property type="project" value="InterPro"/>
</dbReference>
<dbReference type="NCBIfam" id="NF040906">
    <property type="entry name" value="GguB"/>
    <property type="match status" value="1"/>
</dbReference>
<dbReference type="CDD" id="cd06579">
    <property type="entry name" value="TM_PBP1_transp_AraH_like"/>
    <property type="match status" value="1"/>
</dbReference>
<evidence type="ECO:0000313" key="15">
    <source>
        <dbReference type="Proteomes" id="UP000702964"/>
    </source>
</evidence>
<dbReference type="Gene3D" id="3.40.50.300">
    <property type="entry name" value="P-loop containing nucleotide triphosphate hydrolases"/>
    <property type="match status" value="2"/>
</dbReference>
<evidence type="ECO:0000256" key="3">
    <source>
        <dbReference type="ARBA" id="ARBA00022475"/>
    </source>
</evidence>
<evidence type="ECO:0000256" key="11">
    <source>
        <dbReference type="ARBA" id="ARBA00023136"/>
    </source>
</evidence>
<keyword evidence="2" id="KW-0813">Transport</keyword>
<feature type="transmembrane region" description="Helical" evidence="12">
    <location>
        <begin position="663"/>
        <end position="685"/>
    </location>
</feature>
<evidence type="ECO:0000256" key="7">
    <source>
        <dbReference type="ARBA" id="ARBA00022741"/>
    </source>
</evidence>
<feature type="transmembrane region" description="Helical" evidence="12">
    <location>
        <begin position="930"/>
        <end position="952"/>
    </location>
</feature>
<feature type="transmembrane region" description="Helical" evidence="12">
    <location>
        <begin position="743"/>
        <end position="766"/>
    </location>
</feature>
<dbReference type="InterPro" id="IPR003439">
    <property type="entry name" value="ABC_transporter-like_ATP-bd"/>
</dbReference>
<dbReference type="SMART" id="SM00382">
    <property type="entry name" value="AAA"/>
    <property type="match status" value="1"/>
</dbReference>
<evidence type="ECO:0000256" key="4">
    <source>
        <dbReference type="ARBA" id="ARBA00022597"/>
    </source>
</evidence>
<dbReference type="CDD" id="cd19994">
    <property type="entry name" value="PBP1_ChvE"/>
    <property type="match status" value="1"/>
</dbReference>
<dbReference type="GO" id="GO:0022857">
    <property type="term" value="F:transmembrane transporter activity"/>
    <property type="evidence" value="ECO:0007669"/>
    <property type="project" value="InterPro"/>
</dbReference>
<evidence type="ECO:0000256" key="2">
    <source>
        <dbReference type="ARBA" id="ARBA00022448"/>
    </source>
</evidence>
<dbReference type="Pfam" id="PF13407">
    <property type="entry name" value="Peripla_BP_4"/>
    <property type="match status" value="1"/>
</dbReference>
<dbReference type="InterPro" id="IPR001851">
    <property type="entry name" value="ABC_transp_permease"/>
</dbReference>
<dbReference type="Pfam" id="PF02653">
    <property type="entry name" value="BPD_transp_2"/>
    <property type="match status" value="1"/>
</dbReference>
<dbReference type="InterPro" id="IPR025997">
    <property type="entry name" value="SBP_2_dom"/>
</dbReference>
<keyword evidence="7" id="KW-0547">Nucleotide-binding</keyword>
<sequence>MPTKSSERWVGDGENMVRLFQEQGYKTDLQYAEDVVENQISQIENMITKGVDVMVVASVDGNTLTDVIKKAHDQGIQIISYDRLIRNTPYLTYYATFDNFKVGVLQASYIEQKLGLKEGKGPYNIELFGGSPDDNNAYFFFDGAMSVLKPYMDSGNLVVRSKQMTMAQIATLRWDGALAQSRMDNLLSAYYSGDNLDAVLSPYDGISIGIISSLKGVGYGKANKPLPVITGQDAELASIKSIVAGEQTQTVFKDTRKLAEQTELALIPYLSIAENIYLGNERASKGIIDWKETYVGTRELLGKVGLTENPNTLVSNIGVGKQQLVEIAKALSKKVRLLILDEPTAALNEDDSENLLQLMLEFKKQGIACILISHKLNEVSKVSDSVTILRDGKTIETLDMRKDNVTEDLIISGMVGRDLTSRYPERHANIGEVILEVKDWTVYHEHHADRKVLNQVNMNIRRGEIVGIAGLMGAGRTELAMSIFGKSYGRNITGQLIKDGKPIQNNSVTEAIQNGFAYVTEDRKEYGLILMDDIKRNISLTGLNKLTRGVVVNEREEVVVAEEMKKSMNIKAPSILQKTGNLSGGNQQKVVLSKWIFAGPDILILDEPTRGIDVGAKFEIYTIIHRLAAEGKGVLVISSELPEVLGLCDRIYVMNAGRITGEYGMIIALVVIMLLFEVLTGGLLLKPINITNLILQNSYILVLAIGMVLVIITGHIDLSVGSIAAFVGAVAAIMMVDWQLPAWLAVIASLVVGALIGAWQGFWIAYVRIPAFIVTLAGMLLFRGLTMIVLEGQSISPFPGGFQKISSGFLPDIQFSGLSLVSIIVGLVLTVWYIVNELRERRSQRKYGFEVVPQGLFLLKLVVVAAVTNLFTFMLASYAGIPNILILLFVLIIVYSFVMNRTVMGRHVYALGGNEKAAGLSGVKTKKVTFWVFVNMGVMAAISGLIFAARLNAATPRAGTNFELDAIAACFIGGASASGGIGTVFGAIIGGLVMGVLNNGMSLIGLGIDWQQGIKGLVLLLAVAFDIYNKNKRSA</sequence>
<keyword evidence="11 12" id="KW-0472">Membrane</keyword>
<dbReference type="GO" id="GO:0005886">
    <property type="term" value="C:plasma membrane"/>
    <property type="evidence" value="ECO:0007669"/>
    <property type="project" value="UniProtKB-SubCell"/>
</dbReference>
<feature type="transmembrane region" description="Helical" evidence="12">
    <location>
        <begin position="964"/>
        <end position="990"/>
    </location>
</feature>
<proteinExistence type="predicted"/>
<dbReference type="InterPro" id="IPR003593">
    <property type="entry name" value="AAA+_ATPase"/>
</dbReference>
<accession>A0A8J4SQ22</accession>
<dbReference type="SUPFAM" id="SSF53822">
    <property type="entry name" value="Periplasmic binding protein-like I"/>
    <property type="match status" value="1"/>
</dbReference>
<dbReference type="Gene3D" id="3.40.50.2300">
    <property type="match status" value="2"/>
</dbReference>
<name>A0A8J4SQ22_9STRA</name>
<evidence type="ECO:0000256" key="1">
    <source>
        <dbReference type="ARBA" id="ARBA00004651"/>
    </source>
</evidence>
<reference evidence="14" key="2">
    <citation type="submission" date="2020-02" db="EMBL/GenBank/DDBJ databases">
        <authorList>
            <person name="Studholme D.J."/>
        </authorList>
    </citation>
    <scope>NUCLEOTIDE SEQUENCE</scope>
    <source>
        <strain evidence="14">00238/432</strain>
    </source>
</reference>
<dbReference type="Proteomes" id="UP000702964">
    <property type="component" value="Unassembled WGS sequence"/>
</dbReference>
<evidence type="ECO:0000256" key="10">
    <source>
        <dbReference type="ARBA" id="ARBA00022989"/>
    </source>
</evidence>
<evidence type="ECO:0000256" key="9">
    <source>
        <dbReference type="ARBA" id="ARBA00022967"/>
    </source>
</evidence>
<comment type="caution">
    <text evidence="14">The sequence shown here is derived from an EMBL/GenBank/DDBJ whole genome shotgun (WGS) entry which is preliminary data.</text>
</comment>